<dbReference type="AlphaFoldDB" id="A0AAV0VGY7"/>
<feature type="compositionally biased region" description="Polar residues" evidence="1">
    <location>
        <begin position="267"/>
        <end position="276"/>
    </location>
</feature>
<name>A0AAV0VGY7_9STRA</name>
<proteinExistence type="predicted"/>
<feature type="compositionally biased region" description="Basic and acidic residues" evidence="1">
    <location>
        <begin position="254"/>
        <end position="265"/>
    </location>
</feature>
<dbReference type="Proteomes" id="UP001162029">
    <property type="component" value="Unassembled WGS sequence"/>
</dbReference>
<gene>
    <name evidence="2" type="ORF">PDE001_LOCUS12074</name>
</gene>
<organism evidence="2 3">
    <name type="scientific">Peronospora destructor</name>
    <dbReference type="NCBI Taxonomy" id="86335"/>
    <lineage>
        <taxon>Eukaryota</taxon>
        <taxon>Sar</taxon>
        <taxon>Stramenopiles</taxon>
        <taxon>Oomycota</taxon>
        <taxon>Peronosporomycetes</taxon>
        <taxon>Peronosporales</taxon>
        <taxon>Peronosporaceae</taxon>
        <taxon>Peronospora</taxon>
    </lineage>
</organism>
<keyword evidence="3" id="KW-1185">Reference proteome</keyword>
<reference evidence="2" key="1">
    <citation type="submission" date="2022-12" db="EMBL/GenBank/DDBJ databases">
        <authorList>
            <person name="Webb A."/>
        </authorList>
    </citation>
    <scope>NUCLEOTIDE SEQUENCE</scope>
    <source>
        <strain evidence="2">Pd1</strain>
    </source>
</reference>
<evidence type="ECO:0000256" key="1">
    <source>
        <dbReference type="SAM" id="MobiDB-lite"/>
    </source>
</evidence>
<comment type="caution">
    <text evidence="2">The sequence shown here is derived from an EMBL/GenBank/DDBJ whole genome shotgun (WGS) entry which is preliminary data.</text>
</comment>
<dbReference type="EMBL" id="CANTFM010002676">
    <property type="protein sequence ID" value="CAI5747145.1"/>
    <property type="molecule type" value="Genomic_DNA"/>
</dbReference>
<feature type="region of interest" description="Disordered" evidence="1">
    <location>
        <begin position="254"/>
        <end position="276"/>
    </location>
</feature>
<sequence length="276" mass="31238">MKAQVVDIVLANLRYYVQLQLVDPVAELQRLYPRSPCTREEATAALYAHYAGTRNHTVAQALPKDFWGGSLLLRALAVYLRETVYVWDVAANGSAHAQQYHYLNHTMPNGDIHETGVVEPIPDERMRDLLSACYDHSVLPVMIALRHNEGHFYGISYGDTFYEWNILPGSEMRLRMDEVHAEMGLPILDKVHYSLMLTAQLEEAAILEELRNDVYASGSQECNFWTDEEGPSVTTKVPNSIHLEVYERILTTPDTDKSSIPDRRVASHTNGFSGMD</sequence>
<protein>
    <submittedName>
        <fullName evidence="2">Uncharacterized protein</fullName>
    </submittedName>
</protein>
<evidence type="ECO:0000313" key="2">
    <source>
        <dbReference type="EMBL" id="CAI5747145.1"/>
    </source>
</evidence>
<evidence type="ECO:0000313" key="3">
    <source>
        <dbReference type="Proteomes" id="UP001162029"/>
    </source>
</evidence>
<accession>A0AAV0VGY7</accession>